<gene>
    <name evidence="2" type="ORF">PZE19_24940</name>
</gene>
<evidence type="ECO:0000313" key="3">
    <source>
        <dbReference type="Proteomes" id="UP001216907"/>
    </source>
</evidence>
<evidence type="ECO:0000313" key="2">
    <source>
        <dbReference type="EMBL" id="MDG3007028.1"/>
    </source>
</evidence>
<protein>
    <submittedName>
        <fullName evidence="2">ABC transporter permease</fullName>
    </submittedName>
</protein>
<dbReference type="Proteomes" id="UP001216907">
    <property type="component" value="Unassembled WGS sequence"/>
</dbReference>
<comment type="caution">
    <text evidence="2">The sequence shown here is derived from an EMBL/GenBank/DDBJ whole genome shotgun (WGS) entry which is preliminary data.</text>
</comment>
<proteinExistence type="predicted"/>
<dbReference type="RefSeq" id="WP_277863318.1">
    <property type="nucleotide sequence ID" value="NZ_JARRAG010000002.1"/>
</dbReference>
<organism evidence="2 3">
    <name type="scientific">Paludisphaera mucosa</name>
    <dbReference type="NCBI Taxonomy" id="3030827"/>
    <lineage>
        <taxon>Bacteria</taxon>
        <taxon>Pseudomonadati</taxon>
        <taxon>Planctomycetota</taxon>
        <taxon>Planctomycetia</taxon>
        <taxon>Isosphaerales</taxon>
        <taxon>Isosphaeraceae</taxon>
        <taxon>Paludisphaera</taxon>
    </lineage>
</organism>
<feature type="transmembrane region" description="Helical" evidence="1">
    <location>
        <begin position="254"/>
        <end position="276"/>
    </location>
</feature>
<dbReference type="EMBL" id="JARRAG010000002">
    <property type="protein sequence ID" value="MDG3007028.1"/>
    <property type="molecule type" value="Genomic_DNA"/>
</dbReference>
<feature type="transmembrane region" description="Helical" evidence="1">
    <location>
        <begin position="50"/>
        <end position="67"/>
    </location>
</feature>
<feature type="transmembrane region" description="Helical" evidence="1">
    <location>
        <begin position="172"/>
        <end position="191"/>
    </location>
</feature>
<reference evidence="2 3" key="1">
    <citation type="submission" date="2023-03" db="EMBL/GenBank/DDBJ databases">
        <title>Paludisphaera mucosa sp. nov. a novel planctomycete from northern fen.</title>
        <authorList>
            <person name="Ivanova A."/>
        </authorList>
    </citation>
    <scope>NUCLEOTIDE SEQUENCE [LARGE SCALE GENOMIC DNA]</scope>
    <source>
        <strain evidence="2 3">Pla2</strain>
    </source>
</reference>
<keyword evidence="1" id="KW-0812">Transmembrane</keyword>
<sequence>MSADVATSKPVPAAPAPWAEPVAIANRPSLGALATVLRITVARQMRGKRIWTFVVLFAAPIAIALLVRRHQDPYDPADSERALIFGLIPQAILPLAALLFASSLVQDDVEEQTLTYFLIRPIPRWAIYLVKVLGATLVTSALAGVFTAAAIVAVRSGTPETDAASLLTESGVVAGLSALALAAYVTIFSFLGLLTRRVLVIGVAYILIFEGVVSRIPFLVRNGTILYHVRVLAVRLLGLDGSPWSIDLALAPSVATSLASLLGAAGLFLALGAWIFSTREFRVKTPEGS</sequence>
<feature type="transmembrane region" description="Helical" evidence="1">
    <location>
        <begin position="126"/>
        <end position="152"/>
    </location>
</feature>
<keyword evidence="3" id="KW-1185">Reference proteome</keyword>
<name>A0ABT6FHG5_9BACT</name>
<accession>A0ABT6FHG5</accession>
<keyword evidence="1" id="KW-0472">Membrane</keyword>
<feature type="transmembrane region" description="Helical" evidence="1">
    <location>
        <begin position="82"/>
        <end position="105"/>
    </location>
</feature>
<keyword evidence="1" id="KW-1133">Transmembrane helix</keyword>
<feature type="transmembrane region" description="Helical" evidence="1">
    <location>
        <begin position="198"/>
        <end position="220"/>
    </location>
</feature>
<dbReference type="Pfam" id="PF12730">
    <property type="entry name" value="ABC2_membrane_4"/>
    <property type="match status" value="1"/>
</dbReference>
<evidence type="ECO:0000256" key="1">
    <source>
        <dbReference type="SAM" id="Phobius"/>
    </source>
</evidence>